<evidence type="ECO:0000259" key="3">
    <source>
        <dbReference type="Pfam" id="PF01728"/>
    </source>
</evidence>
<comment type="function">
    <text evidence="1">S-adenosyl-L-methionine-dependent methyltransferase that mediates RNA cap1 2'-O-ribose methylation to the 5'-cap structure of RNAs. Methylates the ribose of the first nucleotide of a m(7)GpppG-capped mRNA to produce m(7)GpppNmp (cap1).</text>
</comment>
<comment type="subcellular location">
    <subcellularLocation>
        <location evidence="1">Nucleus</location>
    </subcellularLocation>
</comment>
<keyword evidence="1" id="KW-0489">Methyltransferase</keyword>
<dbReference type="PANTHER" id="PTHR16121:SF0">
    <property type="entry name" value="CAP-SPECIFIC MRNA (NUCLEOSIDE-2'-O-)-METHYLTRANSFERASE 1"/>
    <property type="match status" value="1"/>
</dbReference>
<sequence>MISTSSPSISGGSEAEAGSKARSPDATLREFLLQHEPAFARLEELRKKGWANPRGDGYFKQQRQRADNAGKEAALRFYEMMRQIGDELQRSTQALSQTPCDDEDIKILDLCMAPGGYTASALKYNPTAKAFGITLPSAQGGHEVLLRSPQCNVVHLDITMLAKEFGIKNIPITHPEQANFLNDRPYRKHRFHLVFCDGQVLRTHQRAEYRELQEALRLTVSQLILALQRIRTGGTLVILLHKTEVWDTTELLHLFSQFSSIRLFKPRRKHAIRSSFYLVATDVRPETSAAKSAVETWKQAWQRATFGGEEGTGEKKTMASEAYVESVLDQFGKRLIELGRPIWEIQADALSKVDFIK</sequence>
<dbReference type="InterPro" id="IPR050851">
    <property type="entry name" value="mRNA_Cap_2O-Ribose_MeTrfase"/>
</dbReference>
<name>R7Z1S3_CONA1</name>
<dbReference type="GO" id="GO:0003676">
    <property type="term" value="F:nucleic acid binding"/>
    <property type="evidence" value="ECO:0007669"/>
    <property type="project" value="UniProtKB-UniRule"/>
</dbReference>
<dbReference type="GeneID" id="19904689"/>
<keyword evidence="1" id="KW-0506">mRNA capping</keyword>
<dbReference type="InterPro" id="IPR002877">
    <property type="entry name" value="RNA_MeTrfase_FtsJ_dom"/>
</dbReference>
<dbReference type="Pfam" id="PF01728">
    <property type="entry name" value="FtsJ"/>
    <property type="match status" value="1"/>
</dbReference>
<dbReference type="Proteomes" id="UP000016924">
    <property type="component" value="Unassembled WGS sequence"/>
</dbReference>
<dbReference type="PANTHER" id="PTHR16121">
    <property type="entry name" value="CAP-SPECIFIC MRNA (NUCLEOSIDE-2'-O-)-METHYLTRANSFERASE 1-RELATED"/>
    <property type="match status" value="1"/>
</dbReference>
<dbReference type="GO" id="GO:0006370">
    <property type="term" value="P:7-methylguanosine mRNA capping"/>
    <property type="evidence" value="ECO:0007669"/>
    <property type="project" value="UniProtKB-UniRule"/>
</dbReference>
<feature type="compositionally biased region" description="Low complexity" evidence="2">
    <location>
        <begin position="1"/>
        <end position="16"/>
    </location>
</feature>
<organism evidence="4 5">
    <name type="scientific">Coniosporium apollinis (strain CBS 100218)</name>
    <name type="common">Rock-inhabiting black yeast</name>
    <dbReference type="NCBI Taxonomy" id="1168221"/>
    <lineage>
        <taxon>Eukaryota</taxon>
        <taxon>Fungi</taxon>
        <taxon>Dikarya</taxon>
        <taxon>Ascomycota</taxon>
        <taxon>Pezizomycotina</taxon>
        <taxon>Dothideomycetes</taxon>
        <taxon>Dothideomycetes incertae sedis</taxon>
        <taxon>Coniosporium</taxon>
    </lineage>
</organism>
<keyword evidence="1" id="KW-0949">S-adenosyl-L-methionine</keyword>
<evidence type="ECO:0000313" key="5">
    <source>
        <dbReference type="Proteomes" id="UP000016924"/>
    </source>
</evidence>
<evidence type="ECO:0000313" key="4">
    <source>
        <dbReference type="EMBL" id="EON67881.1"/>
    </source>
</evidence>
<dbReference type="InterPro" id="IPR029063">
    <property type="entry name" value="SAM-dependent_MTases_sf"/>
</dbReference>
<dbReference type="eggNOG" id="ENOG502S5H8">
    <property type="taxonomic scope" value="Eukaryota"/>
</dbReference>
<dbReference type="RefSeq" id="XP_007783198.1">
    <property type="nucleotide sequence ID" value="XM_007785008.1"/>
</dbReference>
<dbReference type="GO" id="GO:0032259">
    <property type="term" value="P:methylation"/>
    <property type="evidence" value="ECO:0007669"/>
    <property type="project" value="UniProtKB-KW"/>
</dbReference>
<protein>
    <recommendedName>
        <fullName evidence="1">Cap-specific mRNA (nucleoside-2'-O-)-methyltransferase 1</fullName>
        <ecNumber evidence="1">2.1.1.57</ecNumber>
    </recommendedName>
    <alternativeName>
        <fullName evidence="1">Cap1 2'O-ribose methyltransferase 1</fullName>
    </alternativeName>
</protein>
<dbReference type="GO" id="GO:0005634">
    <property type="term" value="C:nucleus"/>
    <property type="evidence" value="ECO:0007669"/>
    <property type="project" value="UniProtKB-SubCell"/>
</dbReference>
<proteinExistence type="predicted"/>
<evidence type="ECO:0000256" key="2">
    <source>
        <dbReference type="SAM" id="MobiDB-lite"/>
    </source>
</evidence>
<dbReference type="EC" id="2.1.1.57" evidence="1"/>
<dbReference type="Gene3D" id="3.40.50.150">
    <property type="entry name" value="Vaccinia Virus protein VP39"/>
    <property type="match status" value="1"/>
</dbReference>
<keyword evidence="1" id="KW-0539">Nucleus</keyword>
<feature type="region of interest" description="Disordered" evidence="2">
    <location>
        <begin position="1"/>
        <end position="23"/>
    </location>
</feature>
<dbReference type="AlphaFoldDB" id="R7Z1S3"/>
<keyword evidence="5" id="KW-1185">Reference proteome</keyword>
<dbReference type="GO" id="GO:0016556">
    <property type="term" value="P:mRNA modification"/>
    <property type="evidence" value="ECO:0007669"/>
    <property type="project" value="UniProtKB-UniRule"/>
</dbReference>
<keyword evidence="1" id="KW-0507">mRNA processing</keyword>
<dbReference type="OMA" id="KRWKRIW"/>
<dbReference type="SUPFAM" id="SSF53335">
    <property type="entry name" value="S-adenosyl-L-methionine-dependent methyltransferases"/>
    <property type="match status" value="1"/>
</dbReference>
<comment type="catalytic activity">
    <reaction evidence="1">
        <text>a 5'-end (N(7)-methyl 5'-triphosphoguanosine)-ribonucleoside in mRNA + S-adenosyl-L-methionine = a 5'-end (N(7)-methyl 5'-triphosphoguanosine)-(2'-O-methyl-ribonucleoside) in mRNA + S-adenosyl-L-homocysteine + H(+)</text>
        <dbReference type="Rhea" id="RHEA:67020"/>
        <dbReference type="Rhea" id="RHEA-COMP:17167"/>
        <dbReference type="Rhea" id="RHEA-COMP:17168"/>
        <dbReference type="ChEBI" id="CHEBI:15378"/>
        <dbReference type="ChEBI" id="CHEBI:57856"/>
        <dbReference type="ChEBI" id="CHEBI:59789"/>
        <dbReference type="ChEBI" id="CHEBI:156461"/>
        <dbReference type="ChEBI" id="CHEBI:167609"/>
        <dbReference type="EC" id="2.1.1.57"/>
    </reaction>
</comment>
<dbReference type="EMBL" id="JH767591">
    <property type="protein sequence ID" value="EON67881.1"/>
    <property type="molecule type" value="Genomic_DNA"/>
</dbReference>
<dbReference type="HOGENOM" id="CLU_043071_0_0_1"/>
<dbReference type="GO" id="GO:0005737">
    <property type="term" value="C:cytoplasm"/>
    <property type="evidence" value="ECO:0007669"/>
    <property type="project" value="TreeGrafter"/>
</dbReference>
<evidence type="ECO:0000256" key="1">
    <source>
        <dbReference type="RuleBase" id="RU368012"/>
    </source>
</evidence>
<dbReference type="GO" id="GO:0004483">
    <property type="term" value="F:methyltransferase cap1 activity"/>
    <property type="evidence" value="ECO:0007669"/>
    <property type="project" value="UniProtKB-UniRule"/>
</dbReference>
<reference evidence="5" key="1">
    <citation type="submission" date="2012-06" db="EMBL/GenBank/DDBJ databases">
        <title>The genome sequence of Coniosporium apollinis CBS 100218.</title>
        <authorList>
            <consortium name="The Broad Institute Genome Sequencing Platform"/>
            <person name="Cuomo C."/>
            <person name="Gorbushina A."/>
            <person name="Noack S."/>
            <person name="Walker B."/>
            <person name="Young S.K."/>
            <person name="Zeng Q."/>
            <person name="Gargeya S."/>
            <person name="Fitzgerald M."/>
            <person name="Haas B."/>
            <person name="Abouelleil A."/>
            <person name="Alvarado L."/>
            <person name="Arachchi H.M."/>
            <person name="Berlin A.M."/>
            <person name="Chapman S.B."/>
            <person name="Goldberg J."/>
            <person name="Griggs A."/>
            <person name="Gujja S."/>
            <person name="Hansen M."/>
            <person name="Howarth C."/>
            <person name="Imamovic A."/>
            <person name="Larimer J."/>
            <person name="McCowan C."/>
            <person name="Montmayeur A."/>
            <person name="Murphy C."/>
            <person name="Neiman D."/>
            <person name="Pearson M."/>
            <person name="Priest M."/>
            <person name="Roberts A."/>
            <person name="Saif S."/>
            <person name="Shea T."/>
            <person name="Sisk P."/>
            <person name="Sykes S."/>
            <person name="Wortman J."/>
            <person name="Nusbaum C."/>
            <person name="Birren B."/>
        </authorList>
    </citation>
    <scope>NUCLEOTIDE SEQUENCE [LARGE SCALE GENOMIC DNA]</scope>
    <source>
        <strain evidence="5">CBS 100218</strain>
    </source>
</reference>
<feature type="domain" description="Ribosomal RNA methyltransferase FtsJ" evidence="3">
    <location>
        <begin position="103"/>
        <end position="281"/>
    </location>
</feature>
<accession>R7Z1S3</accession>
<keyword evidence="1" id="KW-0808">Transferase</keyword>
<dbReference type="STRING" id="1168221.R7Z1S3"/>
<dbReference type="OrthoDB" id="417125at2759"/>
<gene>
    <name evidence="4" type="ORF">W97_07378</name>
</gene>